<sequence length="67" mass="7325">MQVRTVRIVVSLKPGVLDAPGEAIRQGLVALGHAGVQHVRAGKCFEVELDEDGRVEERVREICDGFL</sequence>
<dbReference type="InterPro" id="IPR036604">
    <property type="entry name" value="PurS-like_sf"/>
</dbReference>
<protein>
    <recommendedName>
        <fullName evidence="6">Phosphoribosylformylglycinamidine synthase subunit PurS</fullName>
    </recommendedName>
</protein>
<keyword evidence="5" id="KW-0067">ATP-binding</keyword>
<accession>A0A537LGL2</accession>
<evidence type="ECO:0000256" key="6">
    <source>
        <dbReference type="NCBIfam" id="TIGR00302"/>
    </source>
</evidence>
<dbReference type="Gene3D" id="3.30.1280.10">
    <property type="entry name" value="Phosphoribosylformylglycinamidine synthase subunit PurS"/>
    <property type="match status" value="1"/>
</dbReference>
<dbReference type="GO" id="GO:0005524">
    <property type="term" value="F:ATP binding"/>
    <property type="evidence" value="ECO:0007669"/>
    <property type="project" value="UniProtKB-KW"/>
</dbReference>
<dbReference type="InterPro" id="IPR003850">
    <property type="entry name" value="PurS"/>
</dbReference>
<evidence type="ECO:0000256" key="2">
    <source>
        <dbReference type="ARBA" id="ARBA00022598"/>
    </source>
</evidence>
<keyword evidence="2" id="KW-0436">Ligase</keyword>
<organism evidence="7 8">
    <name type="scientific">Candidatus Segetimicrobium genomatis</name>
    <dbReference type="NCBI Taxonomy" id="2569760"/>
    <lineage>
        <taxon>Bacteria</taxon>
        <taxon>Bacillati</taxon>
        <taxon>Candidatus Sysuimicrobiota</taxon>
        <taxon>Candidatus Sysuimicrobiia</taxon>
        <taxon>Candidatus Sysuimicrobiales</taxon>
        <taxon>Candidatus Segetimicrobiaceae</taxon>
        <taxon>Candidatus Segetimicrobium</taxon>
    </lineage>
</organism>
<reference evidence="7 8" key="1">
    <citation type="journal article" date="2019" name="Nat. Microbiol.">
        <title>Mediterranean grassland soil C-N compound turnover is dependent on rainfall and depth, and is mediated by genomically divergent microorganisms.</title>
        <authorList>
            <person name="Diamond S."/>
            <person name="Andeer P.F."/>
            <person name="Li Z."/>
            <person name="Crits-Christoph A."/>
            <person name="Burstein D."/>
            <person name="Anantharaman K."/>
            <person name="Lane K.R."/>
            <person name="Thomas B.C."/>
            <person name="Pan C."/>
            <person name="Northen T.R."/>
            <person name="Banfield J.F."/>
        </authorList>
    </citation>
    <scope>NUCLEOTIDE SEQUENCE [LARGE SCALE GENOMIC DNA]</scope>
    <source>
        <strain evidence="7">NP_5</strain>
    </source>
</reference>
<dbReference type="EMBL" id="VBAM01000504">
    <property type="protein sequence ID" value="TMJ07159.1"/>
    <property type="molecule type" value="Genomic_DNA"/>
</dbReference>
<evidence type="ECO:0000313" key="7">
    <source>
        <dbReference type="EMBL" id="TMJ07159.1"/>
    </source>
</evidence>
<dbReference type="Proteomes" id="UP000320393">
    <property type="component" value="Unassembled WGS sequence"/>
</dbReference>
<evidence type="ECO:0000256" key="5">
    <source>
        <dbReference type="ARBA" id="ARBA00022840"/>
    </source>
</evidence>
<gene>
    <name evidence="7" type="primary">purS</name>
    <name evidence="7" type="ORF">E6H02_11780</name>
</gene>
<evidence type="ECO:0000256" key="3">
    <source>
        <dbReference type="ARBA" id="ARBA00022741"/>
    </source>
</evidence>
<dbReference type="PANTHER" id="PTHR34696">
    <property type="entry name" value="PHOSPHORIBOSYLFORMYLGLYCINAMIDINE SYNTHASE SUBUNIT PURS"/>
    <property type="match status" value="1"/>
</dbReference>
<keyword evidence="4" id="KW-0658">Purine biosynthesis</keyword>
<evidence type="ECO:0000256" key="1">
    <source>
        <dbReference type="ARBA" id="ARBA00022490"/>
    </source>
</evidence>
<keyword evidence="3" id="KW-0547">Nucleotide-binding</keyword>
<dbReference type="AlphaFoldDB" id="A0A537LGL2"/>
<dbReference type="PANTHER" id="PTHR34696:SF1">
    <property type="entry name" value="PHOSPHORIBOSYLFORMYLGLYCINAMIDINE SYNTHASE SUBUNIT PURS"/>
    <property type="match status" value="1"/>
</dbReference>
<keyword evidence="1" id="KW-0963">Cytoplasm</keyword>
<dbReference type="Pfam" id="PF02700">
    <property type="entry name" value="PurS"/>
    <property type="match status" value="1"/>
</dbReference>
<proteinExistence type="predicted"/>
<comment type="caution">
    <text evidence="7">The sequence shown here is derived from an EMBL/GenBank/DDBJ whole genome shotgun (WGS) entry which is preliminary data.</text>
</comment>
<dbReference type="SUPFAM" id="SSF82697">
    <property type="entry name" value="PurS-like"/>
    <property type="match status" value="1"/>
</dbReference>
<evidence type="ECO:0000313" key="8">
    <source>
        <dbReference type="Proteomes" id="UP000320393"/>
    </source>
</evidence>
<evidence type="ECO:0000256" key="4">
    <source>
        <dbReference type="ARBA" id="ARBA00022755"/>
    </source>
</evidence>
<dbReference type="NCBIfam" id="TIGR00302">
    <property type="entry name" value="phosphoribosylformylglycinamidine synthase subunit PurS"/>
    <property type="match status" value="1"/>
</dbReference>
<feature type="non-terminal residue" evidence="7">
    <location>
        <position position="67"/>
    </location>
</feature>
<name>A0A537LGL2_9BACT</name>
<dbReference type="GO" id="GO:0004642">
    <property type="term" value="F:phosphoribosylformylglycinamidine synthase activity"/>
    <property type="evidence" value="ECO:0007669"/>
    <property type="project" value="UniProtKB-UniRule"/>
</dbReference>
<dbReference type="GO" id="GO:0009152">
    <property type="term" value="P:purine ribonucleotide biosynthetic process"/>
    <property type="evidence" value="ECO:0007669"/>
    <property type="project" value="UniProtKB-UniRule"/>
</dbReference>